<feature type="compositionally biased region" description="Low complexity" evidence="5">
    <location>
        <begin position="390"/>
        <end position="401"/>
    </location>
</feature>
<dbReference type="InterPro" id="IPR036236">
    <property type="entry name" value="Znf_C2H2_sf"/>
</dbReference>
<evidence type="ECO:0000313" key="8">
    <source>
        <dbReference type="RefSeq" id="XP_022818906.1"/>
    </source>
</evidence>
<feature type="compositionally biased region" description="Acidic residues" evidence="5">
    <location>
        <begin position="323"/>
        <end position="340"/>
    </location>
</feature>
<dbReference type="OrthoDB" id="1607513at2759"/>
<evidence type="ECO:0000256" key="1">
    <source>
        <dbReference type="ARBA" id="ARBA00022723"/>
    </source>
</evidence>
<reference evidence="8" key="1">
    <citation type="submission" date="2025-08" db="UniProtKB">
        <authorList>
            <consortium name="RefSeq"/>
        </authorList>
    </citation>
    <scope>IDENTIFICATION</scope>
    <source>
        <strain evidence="8">Ishihara</strain>
        <tissue evidence="8">Whole body</tissue>
    </source>
</reference>
<dbReference type="PANTHER" id="PTHR34396:SF25">
    <property type="entry name" value="BOUNDARY ELEMENT ASSOCIATED FACTOR"/>
    <property type="match status" value="1"/>
</dbReference>
<dbReference type="GO" id="GO:1990837">
    <property type="term" value="F:sequence-specific double-stranded DNA binding"/>
    <property type="evidence" value="ECO:0007669"/>
    <property type="project" value="TreeGrafter"/>
</dbReference>
<keyword evidence="2 4" id="KW-0863">Zinc-finger</keyword>
<name>A0A9J7IKV1_SPOLT</name>
<evidence type="ECO:0000256" key="2">
    <source>
        <dbReference type="ARBA" id="ARBA00022771"/>
    </source>
</evidence>
<keyword evidence="1" id="KW-0479">Metal-binding</keyword>
<organism evidence="7 8">
    <name type="scientific">Spodoptera litura</name>
    <name type="common">Asian cotton leafworm</name>
    <dbReference type="NCBI Taxonomy" id="69820"/>
    <lineage>
        <taxon>Eukaryota</taxon>
        <taxon>Metazoa</taxon>
        <taxon>Ecdysozoa</taxon>
        <taxon>Arthropoda</taxon>
        <taxon>Hexapoda</taxon>
        <taxon>Insecta</taxon>
        <taxon>Pterygota</taxon>
        <taxon>Neoptera</taxon>
        <taxon>Endopterygota</taxon>
        <taxon>Lepidoptera</taxon>
        <taxon>Glossata</taxon>
        <taxon>Ditrysia</taxon>
        <taxon>Noctuoidea</taxon>
        <taxon>Noctuidae</taxon>
        <taxon>Amphipyrinae</taxon>
        <taxon>Spodoptera</taxon>
    </lineage>
</organism>
<dbReference type="SUPFAM" id="SSF57667">
    <property type="entry name" value="beta-beta-alpha zinc fingers"/>
    <property type="match status" value="3"/>
</dbReference>
<dbReference type="KEGG" id="sliu:111351293"/>
<keyword evidence="7" id="KW-1185">Reference proteome</keyword>
<dbReference type="GO" id="GO:0006357">
    <property type="term" value="P:regulation of transcription by RNA polymerase II"/>
    <property type="evidence" value="ECO:0007669"/>
    <property type="project" value="TreeGrafter"/>
</dbReference>
<protein>
    <submittedName>
        <fullName evidence="8">Uncharacterized protein LOC111351293 isoform X1</fullName>
    </submittedName>
</protein>
<evidence type="ECO:0000256" key="4">
    <source>
        <dbReference type="PROSITE-ProRule" id="PRU00027"/>
    </source>
</evidence>
<feature type="domain" description="BED-type" evidence="6">
    <location>
        <begin position="195"/>
        <end position="245"/>
    </location>
</feature>
<accession>A0A9J7IKV1</accession>
<keyword evidence="3" id="KW-0862">Zinc</keyword>
<feature type="domain" description="BED-type" evidence="6">
    <location>
        <begin position="255"/>
        <end position="300"/>
    </location>
</feature>
<dbReference type="GeneID" id="111351293"/>
<evidence type="ECO:0000256" key="5">
    <source>
        <dbReference type="SAM" id="MobiDB-lite"/>
    </source>
</evidence>
<dbReference type="InterPro" id="IPR013087">
    <property type="entry name" value="Znf_C2H2_type"/>
</dbReference>
<dbReference type="PROSITE" id="PS50808">
    <property type="entry name" value="ZF_BED"/>
    <property type="match status" value="2"/>
</dbReference>
<dbReference type="GO" id="GO:0008270">
    <property type="term" value="F:zinc ion binding"/>
    <property type="evidence" value="ECO:0007669"/>
    <property type="project" value="UniProtKB-KW"/>
</dbReference>
<feature type="region of interest" description="Disordered" evidence="5">
    <location>
        <begin position="317"/>
        <end position="341"/>
    </location>
</feature>
<sequence length="484" mass="55549">MKETKAPYWKFFEKKEHYVATCKICFNDYSYRSTTTNLSFHLTRKHGVDARAIDSNSDAETALLSAKKKRGPTLSYYEYLGPDKAETQCKLCDKKFSVDAIKEIKEHIVDDHGETPTDYESEKKPKVLFRGRYWDYFTKKEGYVATCNICANDYSFRSTVSNLKKHLIKKHGVDVIASLGDSDSEVEKETPSNKKKRGPTWNYFEVLDSDKFEAQCKICEKSIAYDTVDDLKKHIEQHGEDPVDSDDEVKVHETRHVSKIWKYFKKLDMEKKLALCLICKNVYNAETTNNLKKHLNAKHPGADVPEVDEKKYIISSDGQLYEMESETEKGDDNDDAEDKDPIEMDTVYLEDLDDLDISRHSSPSPSPPKKKAKSIFNKRQSISKPRKEQLLNNSSNNEINEAPPRRNSYNTSLDYFGQYVVSLLKELPKSVSTQLQNEIIKQILTSKVALESEGTKCQVSINQNTDNQTNVTEPIMYIEAKPNT</sequence>
<feature type="region of interest" description="Disordered" evidence="5">
    <location>
        <begin position="356"/>
        <end position="409"/>
    </location>
</feature>
<evidence type="ECO:0000259" key="6">
    <source>
        <dbReference type="PROSITE" id="PS50808"/>
    </source>
</evidence>
<dbReference type="InterPro" id="IPR053031">
    <property type="entry name" value="Cuticle_assoc_protein"/>
</dbReference>
<gene>
    <name evidence="8" type="primary">LOC111351293</name>
</gene>
<dbReference type="PANTHER" id="PTHR34396">
    <property type="entry name" value="OS03G0264950 PROTEIN-RELATED"/>
    <property type="match status" value="1"/>
</dbReference>
<dbReference type="AlphaFoldDB" id="A0A9J7IKV1"/>
<evidence type="ECO:0000256" key="3">
    <source>
        <dbReference type="ARBA" id="ARBA00022833"/>
    </source>
</evidence>
<dbReference type="InterPro" id="IPR003656">
    <property type="entry name" value="Znf_BED"/>
</dbReference>
<proteinExistence type="predicted"/>
<dbReference type="GO" id="GO:0005634">
    <property type="term" value="C:nucleus"/>
    <property type="evidence" value="ECO:0007669"/>
    <property type="project" value="TreeGrafter"/>
</dbReference>
<dbReference type="SMART" id="SM00614">
    <property type="entry name" value="ZnF_BED"/>
    <property type="match status" value="4"/>
</dbReference>
<dbReference type="Pfam" id="PF02892">
    <property type="entry name" value="zf-BED"/>
    <property type="match status" value="4"/>
</dbReference>
<evidence type="ECO:0000313" key="7">
    <source>
        <dbReference type="Proteomes" id="UP000301870"/>
    </source>
</evidence>
<dbReference type="Proteomes" id="UP000301870">
    <property type="component" value="Chromosome 13"/>
</dbReference>
<dbReference type="SMART" id="SM00355">
    <property type="entry name" value="ZnF_C2H2"/>
    <property type="match status" value="4"/>
</dbReference>
<dbReference type="RefSeq" id="XP_022818906.1">
    <property type="nucleotide sequence ID" value="XM_022963138.1"/>
</dbReference>